<name>A0ABU6V7X1_9FABA</name>
<keyword evidence="2" id="KW-1185">Reference proteome</keyword>
<dbReference type="EMBL" id="JASCZI010151122">
    <property type="protein sequence ID" value="MED6169770.1"/>
    <property type="molecule type" value="Genomic_DNA"/>
</dbReference>
<accession>A0ABU6V7X1</accession>
<evidence type="ECO:0000313" key="2">
    <source>
        <dbReference type="Proteomes" id="UP001341840"/>
    </source>
</evidence>
<dbReference type="Proteomes" id="UP001341840">
    <property type="component" value="Unassembled WGS sequence"/>
</dbReference>
<evidence type="ECO:0000313" key="1">
    <source>
        <dbReference type="EMBL" id="MED6169770.1"/>
    </source>
</evidence>
<proteinExistence type="predicted"/>
<gene>
    <name evidence="1" type="ORF">PIB30_024427</name>
</gene>
<reference evidence="1 2" key="1">
    <citation type="journal article" date="2023" name="Plants (Basel)">
        <title>Bridging the Gap: Combining Genomics and Transcriptomics Approaches to Understand Stylosanthes scabra, an Orphan Legume from the Brazilian Caatinga.</title>
        <authorList>
            <person name="Ferreira-Neto J.R.C."/>
            <person name="da Silva M.D."/>
            <person name="Binneck E."/>
            <person name="de Melo N.F."/>
            <person name="da Silva R.H."/>
            <person name="de Melo A.L.T.M."/>
            <person name="Pandolfi V."/>
            <person name="Bustamante F.O."/>
            <person name="Brasileiro-Vidal A.C."/>
            <person name="Benko-Iseppon A.M."/>
        </authorList>
    </citation>
    <scope>NUCLEOTIDE SEQUENCE [LARGE SCALE GENOMIC DNA]</scope>
    <source>
        <tissue evidence="1">Leaves</tissue>
    </source>
</reference>
<comment type="caution">
    <text evidence="1">The sequence shown here is derived from an EMBL/GenBank/DDBJ whole genome shotgun (WGS) entry which is preliminary data.</text>
</comment>
<protein>
    <submittedName>
        <fullName evidence="1">Uncharacterized protein</fullName>
    </submittedName>
</protein>
<organism evidence="1 2">
    <name type="scientific">Stylosanthes scabra</name>
    <dbReference type="NCBI Taxonomy" id="79078"/>
    <lineage>
        <taxon>Eukaryota</taxon>
        <taxon>Viridiplantae</taxon>
        <taxon>Streptophyta</taxon>
        <taxon>Embryophyta</taxon>
        <taxon>Tracheophyta</taxon>
        <taxon>Spermatophyta</taxon>
        <taxon>Magnoliopsida</taxon>
        <taxon>eudicotyledons</taxon>
        <taxon>Gunneridae</taxon>
        <taxon>Pentapetalae</taxon>
        <taxon>rosids</taxon>
        <taxon>fabids</taxon>
        <taxon>Fabales</taxon>
        <taxon>Fabaceae</taxon>
        <taxon>Papilionoideae</taxon>
        <taxon>50 kb inversion clade</taxon>
        <taxon>dalbergioids sensu lato</taxon>
        <taxon>Dalbergieae</taxon>
        <taxon>Pterocarpus clade</taxon>
        <taxon>Stylosanthes</taxon>
    </lineage>
</organism>
<sequence>MWRTLRSKNKVKLLDEPAENDPKEYNTKPPMKLCMLLLATGCSKYPTDGCYQFGVLTTGTDSHSKLPSLSSNEPQDRNSLEVCLDTGETPKKEILNDKLVATVKGKDSVPVCEPSLANHMSNVFSNAFEELCGV</sequence>